<keyword evidence="2" id="KW-0479">Metal-binding</keyword>
<comment type="caution">
    <text evidence="5">The sequence shown here is derived from an EMBL/GenBank/DDBJ whole genome shotgun (WGS) entry which is preliminary data.</text>
</comment>
<feature type="active site" description="Proton acceptor" evidence="1">
    <location>
        <position position="109"/>
    </location>
</feature>
<dbReference type="InterPro" id="IPR020821">
    <property type="entry name" value="ENPP1-3/EXOG-like_nuc-like"/>
</dbReference>
<organism evidence="5 6">
    <name type="scientific">Kordia periserrulae</name>
    <dbReference type="NCBI Taxonomy" id="701523"/>
    <lineage>
        <taxon>Bacteria</taxon>
        <taxon>Pseudomonadati</taxon>
        <taxon>Bacteroidota</taxon>
        <taxon>Flavobacteriia</taxon>
        <taxon>Flavobacteriales</taxon>
        <taxon>Flavobacteriaceae</taxon>
        <taxon>Kordia</taxon>
    </lineage>
</organism>
<evidence type="ECO:0000256" key="2">
    <source>
        <dbReference type="PIRSR" id="PIRSR640255-2"/>
    </source>
</evidence>
<dbReference type="InterPro" id="IPR001604">
    <property type="entry name" value="Endo_G_ENPP1-like_dom"/>
</dbReference>
<keyword evidence="6" id="KW-1185">Reference proteome</keyword>
<keyword evidence="5" id="KW-0378">Hydrolase</keyword>
<dbReference type="Proteomes" id="UP000244090">
    <property type="component" value="Unassembled WGS sequence"/>
</dbReference>
<dbReference type="SMART" id="SM00477">
    <property type="entry name" value="NUC"/>
    <property type="match status" value="1"/>
</dbReference>
<dbReference type="SMART" id="SM00892">
    <property type="entry name" value="Endonuclease_NS"/>
    <property type="match status" value="1"/>
</dbReference>
<evidence type="ECO:0000259" key="4">
    <source>
        <dbReference type="SMART" id="SM00892"/>
    </source>
</evidence>
<evidence type="ECO:0000259" key="3">
    <source>
        <dbReference type="SMART" id="SM00477"/>
    </source>
</evidence>
<dbReference type="Pfam" id="PF01223">
    <property type="entry name" value="Endonuclease_NS"/>
    <property type="match status" value="1"/>
</dbReference>
<dbReference type="GO" id="GO:0016787">
    <property type="term" value="F:hydrolase activity"/>
    <property type="evidence" value="ECO:0007669"/>
    <property type="project" value="InterPro"/>
</dbReference>
<feature type="domain" description="ENPP1-3/EXOG-like endonuclease/phosphodiesterase" evidence="3">
    <location>
        <begin position="40"/>
        <end position="282"/>
    </location>
</feature>
<evidence type="ECO:0000313" key="6">
    <source>
        <dbReference type="Proteomes" id="UP000244090"/>
    </source>
</evidence>
<accession>A0A2T6C188</accession>
<dbReference type="InterPro" id="IPR044925">
    <property type="entry name" value="His-Me_finger_sf"/>
</dbReference>
<dbReference type="GO" id="GO:0003676">
    <property type="term" value="F:nucleic acid binding"/>
    <property type="evidence" value="ECO:0007669"/>
    <property type="project" value="InterPro"/>
</dbReference>
<dbReference type="Gene3D" id="3.40.570.10">
    <property type="entry name" value="Extracellular Endonuclease, subunit A"/>
    <property type="match status" value="1"/>
</dbReference>
<keyword evidence="5" id="KW-0255">Endonuclease</keyword>
<proteinExistence type="predicted"/>
<feature type="binding site" evidence="2">
    <location>
        <position position="146"/>
    </location>
    <ligand>
        <name>Mg(2+)</name>
        <dbReference type="ChEBI" id="CHEBI:18420"/>
        <note>catalytic</note>
    </ligand>
</feature>
<reference evidence="5 6" key="1">
    <citation type="submission" date="2018-04" db="EMBL/GenBank/DDBJ databases">
        <title>Genomic Encyclopedia of Archaeal and Bacterial Type Strains, Phase II (KMG-II): from individual species to whole genera.</title>
        <authorList>
            <person name="Goeker M."/>
        </authorList>
    </citation>
    <scope>NUCLEOTIDE SEQUENCE [LARGE SCALE GENOMIC DNA]</scope>
    <source>
        <strain evidence="5 6">DSM 25731</strain>
    </source>
</reference>
<gene>
    <name evidence="5" type="ORF">C8N46_103184</name>
</gene>
<dbReference type="AlphaFoldDB" id="A0A2T6C188"/>
<evidence type="ECO:0000313" key="5">
    <source>
        <dbReference type="EMBL" id="PTX62086.1"/>
    </source>
</evidence>
<dbReference type="PANTHER" id="PTHR13966:SF5">
    <property type="entry name" value="ENDONUCLEASE G, MITOCHONDRIAL"/>
    <property type="match status" value="1"/>
</dbReference>
<protein>
    <submittedName>
        <fullName evidence="5">Endonuclease G</fullName>
    </submittedName>
</protein>
<evidence type="ECO:0000256" key="1">
    <source>
        <dbReference type="PIRSR" id="PIRSR640255-1"/>
    </source>
</evidence>
<keyword evidence="5" id="KW-0540">Nuclease</keyword>
<sequence length="312" mass="35911">MGYSVNFFETHAVSAPSIGNRETQKFTTANLVVSDYYLPYVNYSVLQNPFRKFPYYSAVNVDGNHFHKLKREHIFEGSERWLKDARIPAESQWGNALYNAEKNDFDKGHLAKREDVQWGIDAEAAKNAARSTFYFTNAVPQVSKLNRGVWKSIENYILHHEVVKHNMKICLFSGPVFSADDPEFLKTVNGEKVLLPYLFWKVVYYVKDGELHRAGFLTSQQREMQKKRIIKPVSRSEEAVRATHFNAFKDAETYQVNVNFIEKLSGLSFEAAAEMFQSNDPERIILSRVNVRNVSNESVQMEAQANSMNLTL</sequence>
<dbReference type="SUPFAM" id="SSF54060">
    <property type="entry name" value="His-Me finger endonucleases"/>
    <property type="match status" value="1"/>
</dbReference>
<dbReference type="EMBL" id="QBKT01000003">
    <property type="protein sequence ID" value="PTX62086.1"/>
    <property type="molecule type" value="Genomic_DNA"/>
</dbReference>
<feature type="domain" description="DNA/RNA non-specific endonuclease/pyrophosphatase/phosphodiesterase" evidence="4">
    <location>
        <begin position="39"/>
        <end position="276"/>
    </location>
</feature>
<dbReference type="PANTHER" id="PTHR13966">
    <property type="entry name" value="ENDONUCLEASE RELATED"/>
    <property type="match status" value="1"/>
</dbReference>
<dbReference type="InterPro" id="IPR040255">
    <property type="entry name" value="Non-specific_endonuclease"/>
</dbReference>
<name>A0A2T6C188_9FLAO</name>
<dbReference type="GO" id="GO:0004519">
    <property type="term" value="F:endonuclease activity"/>
    <property type="evidence" value="ECO:0007669"/>
    <property type="project" value="UniProtKB-KW"/>
</dbReference>
<dbReference type="GO" id="GO:0046872">
    <property type="term" value="F:metal ion binding"/>
    <property type="evidence" value="ECO:0007669"/>
    <property type="project" value="UniProtKB-KW"/>
</dbReference>
<dbReference type="InterPro" id="IPR044929">
    <property type="entry name" value="DNA/RNA_non-sp_Endonuclease_sf"/>
</dbReference>